<feature type="domain" description="XdhC- CoxI" evidence="1">
    <location>
        <begin position="19"/>
        <end position="67"/>
    </location>
</feature>
<dbReference type="Proteomes" id="UP001292116">
    <property type="component" value="Unassembled WGS sequence"/>
</dbReference>
<dbReference type="InterPro" id="IPR052698">
    <property type="entry name" value="MoCofactor_Util/Proc"/>
</dbReference>
<dbReference type="InterPro" id="IPR003777">
    <property type="entry name" value="XdhC_CoxI"/>
</dbReference>
<evidence type="ECO:0000259" key="1">
    <source>
        <dbReference type="Pfam" id="PF02625"/>
    </source>
</evidence>
<accession>A0ABU5KZ67</accession>
<dbReference type="EMBL" id="JAXUBM010000013">
    <property type="protein sequence ID" value="MDZ5739203.1"/>
    <property type="molecule type" value="Genomic_DNA"/>
</dbReference>
<evidence type="ECO:0000313" key="3">
    <source>
        <dbReference type="EMBL" id="MDZ5739203.1"/>
    </source>
</evidence>
<keyword evidence="4" id="KW-1185">Reference proteome</keyword>
<dbReference type="RefSeq" id="WP_322491682.1">
    <property type="nucleotide sequence ID" value="NZ_JAXUBM010000013.1"/>
</dbReference>
<dbReference type="Pfam" id="PF13478">
    <property type="entry name" value="XdhC_C"/>
    <property type="match status" value="1"/>
</dbReference>
<dbReference type="InterPro" id="IPR027051">
    <property type="entry name" value="XdhC_Rossmann_dom"/>
</dbReference>
<gene>
    <name evidence="3" type="ORF">SOW75_13485</name>
</gene>
<protein>
    <submittedName>
        <fullName evidence="3">XdhC family protein</fullName>
    </submittedName>
</protein>
<dbReference type="PANTHER" id="PTHR30388">
    <property type="entry name" value="ALDEHYDE OXIDOREDUCTASE MOLYBDENUM COFACTOR ASSEMBLY PROTEIN"/>
    <property type="match status" value="1"/>
</dbReference>
<dbReference type="PANTHER" id="PTHR30388:SF4">
    <property type="entry name" value="MOLYBDENUM COFACTOR INSERTION CHAPERONE PAOD"/>
    <property type="match status" value="1"/>
</dbReference>
<organism evidence="3 4">
    <name type="scientific">Pseudomonas asiatica</name>
    <dbReference type="NCBI Taxonomy" id="2219225"/>
    <lineage>
        <taxon>Bacteria</taxon>
        <taxon>Pseudomonadati</taxon>
        <taxon>Pseudomonadota</taxon>
        <taxon>Gammaproteobacteria</taxon>
        <taxon>Pseudomonadales</taxon>
        <taxon>Pseudomonadaceae</taxon>
        <taxon>Pseudomonas</taxon>
    </lineage>
</organism>
<feature type="domain" description="XdhC Rossmann" evidence="2">
    <location>
        <begin position="169"/>
        <end position="311"/>
    </location>
</feature>
<comment type="caution">
    <text evidence="3">The sequence shown here is derived from an EMBL/GenBank/DDBJ whole genome shotgun (WGS) entry which is preliminary data.</text>
</comment>
<sequence length="323" mass="34942">MQHLDLQVVRQALQWSCGGQRVWLCTVLATYGSAPRAPGSLLAVNASGQWLGSLSGGCVEDDFLERVGRGEFPEPVAIVRYGDGSESRSSIRLPCGGVLEVLVENLPAECDIQAHLRELESALQGQGRVLREVSLPEGRRLLADDHSQGPRVQRESACVRLRVGAAQRLLLAGYSSVAHFCAEFGKGMGFEVILCEPRDEVLDGVRLDGIDVRCELPSEFIAHGGCHADTAVVALTHDPKIDDLAMLEAVRTEAFYIGVMGSRATSDKRRERLRRIGGLAEVELGRIHAPIGLNLGSKTPAEIALAVLADILRVRNGIEREAL</sequence>
<name>A0ABU5KZ67_9PSED</name>
<evidence type="ECO:0000313" key="4">
    <source>
        <dbReference type="Proteomes" id="UP001292116"/>
    </source>
</evidence>
<dbReference type="Pfam" id="PF02625">
    <property type="entry name" value="XdhC_CoxI"/>
    <property type="match status" value="1"/>
</dbReference>
<proteinExistence type="predicted"/>
<reference evidence="3 4" key="1">
    <citation type="submission" date="2023-11" db="EMBL/GenBank/DDBJ databases">
        <title>Draft genomes analysis of Pseudomonas asiatica isolated from milk, feces and farm soil of cows suffering from clinical mastitis.</title>
        <authorList>
            <person name="Rahman T."/>
            <person name="Das Z.C."/>
            <person name="Hoque M.N."/>
        </authorList>
    </citation>
    <scope>NUCLEOTIDE SEQUENCE [LARGE SCALE GENOMIC DNA]</scope>
    <source>
        <strain evidence="3 4">2F2</strain>
    </source>
</reference>
<evidence type="ECO:0000259" key="2">
    <source>
        <dbReference type="Pfam" id="PF13478"/>
    </source>
</evidence>
<dbReference type="Gene3D" id="3.40.50.720">
    <property type="entry name" value="NAD(P)-binding Rossmann-like Domain"/>
    <property type="match status" value="1"/>
</dbReference>